<proteinExistence type="predicted"/>
<reference evidence="2" key="1">
    <citation type="submission" date="2019-08" db="EMBL/GenBank/DDBJ databases">
        <authorList>
            <person name="Kucharzyk K."/>
            <person name="Murdoch R.W."/>
            <person name="Higgins S."/>
            <person name="Loffler F."/>
        </authorList>
    </citation>
    <scope>NUCLEOTIDE SEQUENCE</scope>
</reference>
<dbReference type="Pfam" id="PF00873">
    <property type="entry name" value="ACR_tran"/>
    <property type="match status" value="1"/>
</dbReference>
<keyword evidence="1" id="KW-0812">Transmembrane</keyword>
<dbReference type="SUPFAM" id="SSF82866">
    <property type="entry name" value="Multidrug efflux transporter AcrB transmembrane domain"/>
    <property type="match status" value="2"/>
</dbReference>
<feature type="transmembrane region" description="Helical" evidence="1">
    <location>
        <begin position="45"/>
        <end position="68"/>
    </location>
</feature>
<dbReference type="GO" id="GO:0042910">
    <property type="term" value="F:xenobiotic transmembrane transporter activity"/>
    <property type="evidence" value="ECO:0007669"/>
    <property type="project" value="TreeGrafter"/>
</dbReference>
<evidence type="ECO:0000256" key="1">
    <source>
        <dbReference type="SAM" id="Phobius"/>
    </source>
</evidence>
<accession>A0A644YT19</accession>
<dbReference type="Gene3D" id="3.30.70.1440">
    <property type="entry name" value="Multidrug efflux transporter AcrB pore domain"/>
    <property type="match status" value="1"/>
</dbReference>
<feature type="transmembrane region" description="Helical" evidence="1">
    <location>
        <begin position="510"/>
        <end position="532"/>
    </location>
</feature>
<sequence>MISHYGYYKDRKAFIAILAALMTTIGALTVVFMMPEQEKNMLMEFAAVIIVNLTVSMVIALLLIPALIDEFPINSVSSSRSRKRARNIVKFNNIYEQYILFGRRHRWVFVVMVVLGFGLPLHTLPSKYQKEENRFQRIYNKTIGSNLYQNKIKKYAEPVLGGSLRLFQKKAGLGGGFYRDPARPELGIHASMPDGCTIAQLNEIVKFMENYLSQFPQIEMFYTNIYSYSNASIRVKFLKEVENTGFPLMLKSEVISKAIDFGGANWRVSGIDDQYFNNNVGSMGGGSNRIELTGYNYDLLYGYGLNSAEALLQNQRVKEPYVTGSMGWGRGGGRNEYFIDFDKERMAQLNINPGDVYGALNRKLSSSGGASVMLDEQEYIQTEVVSDEKHTFDIWNLKNEYLDIGARKVKFSELGKIDMRKSGNDIYKRNRQYILSVAYEFIGSYELSRRVMEREVERLNNEVLPVGFKAGQQRWGWDIPAKQGVLLLLIVIAVIYFICAILFESLTQPLSIILLIPFSFIGLFLTFSISGFRFDQGGFAALIMLSGISVNAGIYLLNQFNLFNAERKLSQNIEKLYIKAYNHKIIPILLTIVSTVLGLIPFLTDGVNEVFWFSFAVGTMGGLLFSLAGIVLFLPVLSGRKL</sequence>
<feature type="transmembrane region" description="Helical" evidence="1">
    <location>
        <begin position="585"/>
        <end position="604"/>
    </location>
</feature>
<dbReference type="InterPro" id="IPR027463">
    <property type="entry name" value="AcrB_DN_DC_subdom"/>
</dbReference>
<dbReference type="PANTHER" id="PTHR32063:SF0">
    <property type="entry name" value="SWARMING MOTILITY PROTEIN SWRC"/>
    <property type="match status" value="1"/>
</dbReference>
<dbReference type="InterPro" id="IPR001036">
    <property type="entry name" value="Acrflvin-R"/>
</dbReference>
<dbReference type="Gene3D" id="3.30.2090.10">
    <property type="entry name" value="Multidrug efflux transporter AcrB TolC docking domain, DN and DC subdomains"/>
    <property type="match status" value="1"/>
</dbReference>
<dbReference type="AlphaFoldDB" id="A0A644YT19"/>
<comment type="caution">
    <text evidence="2">The sequence shown here is derived from an EMBL/GenBank/DDBJ whole genome shotgun (WGS) entry which is preliminary data.</text>
</comment>
<feature type="transmembrane region" description="Helical" evidence="1">
    <location>
        <begin position="107"/>
        <end position="124"/>
    </location>
</feature>
<dbReference type="Gene3D" id="3.30.70.1430">
    <property type="entry name" value="Multidrug efflux transporter AcrB pore domain"/>
    <property type="match status" value="1"/>
</dbReference>
<gene>
    <name evidence="2" type="primary">swrC_8</name>
    <name evidence="2" type="ORF">SDC9_78212</name>
</gene>
<dbReference type="Gene3D" id="1.20.1640.10">
    <property type="entry name" value="Multidrug efflux transporter AcrB transmembrane domain"/>
    <property type="match status" value="2"/>
</dbReference>
<feature type="transmembrane region" description="Helical" evidence="1">
    <location>
        <begin position="538"/>
        <end position="558"/>
    </location>
</feature>
<dbReference type="EMBL" id="VSSQ01006137">
    <property type="protein sequence ID" value="MPM31656.1"/>
    <property type="molecule type" value="Genomic_DNA"/>
</dbReference>
<organism evidence="2">
    <name type="scientific">bioreactor metagenome</name>
    <dbReference type="NCBI Taxonomy" id="1076179"/>
    <lineage>
        <taxon>unclassified sequences</taxon>
        <taxon>metagenomes</taxon>
        <taxon>ecological metagenomes</taxon>
    </lineage>
</organism>
<feature type="transmembrane region" description="Helical" evidence="1">
    <location>
        <begin position="484"/>
        <end position="503"/>
    </location>
</feature>
<feature type="transmembrane region" description="Helical" evidence="1">
    <location>
        <begin position="12"/>
        <end position="33"/>
    </location>
</feature>
<protein>
    <submittedName>
        <fullName evidence="2">Swarming motility protein SwrC</fullName>
    </submittedName>
</protein>
<dbReference type="PANTHER" id="PTHR32063">
    <property type="match status" value="1"/>
</dbReference>
<dbReference type="GO" id="GO:0005886">
    <property type="term" value="C:plasma membrane"/>
    <property type="evidence" value="ECO:0007669"/>
    <property type="project" value="TreeGrafter"/>
</dbReference>
<evidence type="ECO:0000313" key="2">
    <source>
        <dbReference type="EMBL" id="MPM31656.1"/>
    </source>
</evidence>
<feature type="transmembrane region" description="Helical" evidence="1">
    <location>
        <begin position="610"/>
        <end position="637"/>
    </location>
</feature>
<name>A0A644YT19_9ZZZZ</name>
<keyword evidence="1" id="KW-1133">Transmembrane helix</keyword>
<keyword evidence="1" id="KW-0472">Membrane</keyword>